<dbReference type="Pfam" id="PF07238">
    <property type="entry name" value="PilZ"/>
    <property type="match status" value="1"/>
</dbReference>
<organism evidence="3 4">
    <name type="scientific">Archangium minus</name>
    <dbReference type="NCBI Taxonomy" id="83450"/>
    <lineage>
        <taxon>Bacteria</taxon>
        <taxon>Pseudomonadati</taxon>
        <taxon>Myxococcota</taxon>
        <taxon>Myxococcia</taxon>
        <taxon>Myxococcales</taxon>
        <taxon>Cystobacterineae</taxon>
        <taxon>Archangiaceae</taxon>
        <taxon>Archangium</taxon>
    </lineage>
</organism>
<dbReference type="Proteomes" id="UP001611383">
    <property type="component" value="Chromosome"/>
</dbReference>
<sequence length="379" mass="41330">MSVSGGVILIEGASPLRMLTIQALQAARCECVAVNDLTEAEAEAKRERPLMLMLDCSSFMPADEGTLSQLQEMRRRVGAPLVLLANLETPTEFIESLSQVGADDCLLKPLRPHQLQPRLAVVSTPRPPVNPISLGRLGPKVVSIVHGRQSFAWRTGELFEHSGYHVLYSSIEDEHVPRDESGIDLHIFCTESREELARALRLRQPAGLRPGARGFLLCAGGPGELVSSPGGGLMAGFDITQVFPEHIVQKANAWFSKSSDALRPESRVPFFCPVEYREAGNIFGTWNSCYSYDLSPGGIFLRTLVPARPGSAVELKIHLTTHRTELLGSGVVAWANTYADRKAFSYPIGMGVQFLGMSPKGLSLLRELCGVDPTERKPG</sequence>
<keyword evidence="1" id="KW-0597">Phosphoprotein</keyword>
<evidence type="ECO:0000313" key="3">
    <source>
        <dbReference type="EMBL" id="WNG44293.1"/>
    </source>
</evidence>
<feature type="modified residue" description="4-aspartylphosphate" evidence="1">
    <location>
        <position position="55"/>
    </location>
</feature>
<dbReference type="Gene3D" id="2.40.10.220">
    <property type="entry name" value="predicted glycosyltransferase like domains"/>
    <property type="match status" value="1"/>
</dbReference>
<proteinExistence type="predicted"/>
<evidence type="ECO:0000313" key="4">
    <source>
        <dbReference type="Proteomes" id="UP001611383"/>
    </source>
</evidence>
<gene>
    <name evidence="3" type="ORF">F0U60_09355</name>
</gene>
<protein>
    <submittedName>
        <fullName evidence="3">Response regulator</fullName>
    </submittedName>
</protein>
<feature type="domain" description="Response regulatory" evidence="2">
    <location>
        <begin position="6"/>
        <end position="123"/>
    </location>
</feature>
<keyword evidence="4" id="KW-1185">Reference proteome</keyword>
<dbReference type="RefSeq" id="WP_395816801.1">
    <property type="nucleotide sequence ID" value="NZ_CP043494.1"/>
</dbReference>
<reference evidence="3 4" key="1">
    <citation type="submission" date="2019-08" db="EMBL/GenBank/DDBJ databases">
        <title>Archangium and Cystobacter genomes.</title>
        <authorList>
            <person name="Chen I.-C.K."/>
            <person name="Wielgoss S."/>
        </authorList>
    </citation>
    <scope>NUCLEOTIDE SEQUENCE [LARGE SCALE GENOMIC DNA]</scope>
    <source>
        <strain evidence="3 4">Cbm 6</strain>
    </source>
</reference>
<dbReference type="CDD" id="cd00156">
    <property type="entry name" value="REC"/>
    <property type="match status" value="1"/>
</dbReference>
<dbReference type="Gene3D" id="3.40.50.2300">
    <property type="match status" value="1"/>
</dbReference>
<dbReference type="InterPro" id="IPR009875">
    <property type="entry name" value="PilZ_domain"/>
</dbReference>
<evidence type="ECO:0000259" key="2">
    <source>
        <dbReference type="PROSITE" id="PS50110"/>
    </source>
</evidence>
<dbReference type="SUPFAM" id="SSF52172">
    <property type="entry name" value="CheY-like"/>
    <property type="match status" value="1"/>
</dbReference>
<evidence type="ECO:0000256" key="1">
    <source>
        <dbReference type="PROSITE-ProRule" id="PRU00169"/>
    </source>
</evidence>
<dbReference type="PROSITE" id="PS50110">
    <property type="entry name" value="RESPONSE_REGULATORY"/>
    <property type="match status" value="1"/>
</dbReference>
<dbReference type="InterPro" id="IPR001789">
    <property type="entry name" value="Sig_transdc_resp-reg_receiver"/>
</dbReference>
<accession>A0ABY9WM13</accession>
<dbReference type="EMBL" id="CP043494">
    <property type="protein sequence ID" value="WNG44293.1"/>
    <property type="molecule type" value="Genomic_DNA"/>
</dbReference>
<name>A0ABY9WM13_9BACT</name>
<dbReference type="InterPro" id="IPR011006">
    <property type="entry name" value="CheY-like_superfamily"/>
</dbReference>